<evidence type="ECO:0000313" key="2">
    <source>
        <dbReference type="EMBL" id="ACN31942.1"/>
    </source>
</evidence>
<keyword evidence="1" id="KW-0812">Transmembrane</keyword>
<organism evidence="2">
    <name type="scientific">Zea mays</name>
    <name type="common">Maize</name>
    <dbReference type="NCBI Taxonomy" id="4577"/>
    <lineage>
        <taxon>Eukaryota</taxon>
        <taxon>Viridiplantae</taxon>
        <taxon>Streptophyta</taxon>
        <taxon>Embryophyta</taxon>
        <taxon>Tracheophyta</taxon>
        <taxon>Spermatophyta</taxon>
        <taxon>Magnoliopsida</taxon>
        <taxon>Liliopsida</taxon>
        <taxon>Poales</taxon>
        <taxon>Poaceae</taxon>
        <taxon>PACMAD clade</taxon>
        <taxon>Panicoideae</taxon>
        <taxon>Andropogonodae</taxon>
        <taxon>Andropogoneae</taxon>
        <taxon>Tripsacinae</taxon>
        <taxon>Zea</taxon>
    </lineage>
</organism>
<protein>
    <submittedName>
        <fullName evidence="2">Uncharacterized protein</fullName>
    </submittedName>
</protein>
<name>C0PCP7_MAIZE</name>
<keyword evidence="1" id="KW-0472">Membrane</keyword>
<feature type="transmembrane region" description="Helical" evidence="1">
    <location>
        <begin position="15"/>
        <end position="36"/>
    </location>
</feature>
<dbReference type="AlphaFoldDB" id="C0PCP7"/>
<evidence type="ECO:0000256" key="1">
    <source>
        <dbReference type="SAM" id="Phobius"/>
    </source>
</evidence>
<keyword evidence="1" id="KW-1133">Transmembrane helix</keyword>
<reference evidence="2" key="2">
    <citation type="submission" date="2012-06" db="EMBL/GenBank/DDBJ databases">
        <authorList>
            <person name="Yu Y."/>
            <person name="Currie J."/>
            <person name="Lomeli R."/>
            <person name="Angelova A."/>
            <person name="Collura K."/>
            <person name="Wissotski M."/>
            <person name="Campos D."/>
            <person name="Kudrna D."/>
            <person name="Golser W."/>
            <person name="Ashely E."/>
            <person name="Descour A."/>
            <person name="Fernandes J."/>
            <person name="Soderlund C."/>
            <person name="Walbot V."/>
        </authorList>
    </citation>
    <scope>NUCLEOTIDE SEQUENCE</scope>
    <source>
        <strain evidence="2">B73</strain>
    </source>
</reference>
<sequence length="141" mass="16229">MYLNLHISSKNSSAASWQFFICEILMIIVRSFTLYFRSDSRVFSFCSALSGERTVIRTSSKQGMRNLEFKFFRLFFWHRAANMAPWISNLRSLGWLSKKSTKSTSGNGWSASRSPQNSIFITRCFTSLAHCSTELTAPQFH</sequence>
<reference evidence="2" key="1">
    <citation type="journal article" date="2009" name="PLoS Genet.">
        <title>Sequencing, mapping, and analysis of 27,455 maize full-length cDNAs.</title>
        <authorList>
            <person name="Soderlund C."/>
            <person name="Descour A."/>
            <person name="Kudrna D."/>
            <person name="Bomhoff M."/>
            <person name="Boyd L."/>
            <person name="Currie J."/>
            <person name="Angelova A."/>
            <person name="Collura K."/>
            <person name="Wissotski M."/>
            <person name="Ashley E."/>
            <person name="Morrow D."/>
            <person name="Fernandes J."/>
            <person name="Walbot V."/>
            <person name="Yu Y."/>
        </authorList>
    </citation>
    <scope>NUCLEOTIDE SEQUENCE</scope>
    <source>
        <strain evidence="2">B73</strain>
    </source>
</reference>
<accession>C0PCP7</accession>
<proteinExistence type="evidence at transcript level"/>
<dbReference type="EMBL" id="BT066066">
    <property type="protein sequence ID" value="ACN31942.1"/>
    <property type="molecule type" value="mRNA"/>
</dbReference>